<dbReference type="RefSeq" id="WP_133156469.1">
    <property type="nucleotide sequence ID" value="NZ_CP037867.1"/>
</dbReference>
<keyword evidence="1" id="KW-1133">Transmembrane helix</keyword>
<keyword evidence="3" id="KW-1185">Reference proteome</keyword>
<dbReference type="Pfam" id="PF10734">
    <property type="entry name" value="DUF2523"/>
    <property type="match status" value="1"/>
</dbReference>
<proteinExistence type="predicted"/>
<dbReference type="InterPro" id="IPR019670">
    <property type="entry name" value="DUF2523"/>
</dbReference>
<dbReference type="KEGG" id="hpse:HPF_09610"/>
<evidence type="ECO:0000313" key="3">
    <source>
        <dbReference type="Proteomes" id="UP000293912"/>
    </source>
</evidence>
<accession>A0A4V1ABH1</accession>
<organism evidence="2 3">
    <name type="scientific">Hydrogenophaga pseudoflava</name>
    <name type="common">Pseudomonas carboxydoflava</name>
    <dbReference type="NCBI Taxonomy" id="47421"/>
    <lineage>
        <taxon>Bacteria</taxon>
        <taxon>Pseudomonadati</taxon>
        <taxon>Pseudomonadota</taxon>
        <taxon>Betaproteobacteria</taxon>
        <taxon>Burkholderiales</taxon>
        <taxon>Comamonadaceae</taxon>
        <taxon>Hydrogenophaga</taxon>
    </lineage>
</organism>
<reference evidence="2 3" key="1">
    <citation type="submission" date="2019-03" db="EMBL/GenBank/DDBJ databases">
        <authorList>
            <person name="Sebastian G."/>
            <person name="Baumann P."/>
            <person name="Ruckert C."/>
            <person name="Kalinowski J."/>
            <person name="Nebel B."/>
            <person name="Takors R."/>
            <person name="Blombach B."/>
        </authorList>
    </citation>
    <scope>NUCLEOTIDE SEQUENCE [LARGE SCALE GENOMIC DNA]</scope>
    <source>
        <strain evidence="2 3">DSM 1084</strain>
    </source>
</reference>
<protein>
    <recommendedName>
        <fullName evidence="4">DUF2523 domain-containing protein</fullName>
    </recommendedName>
</protein>
<evidence type="ECO:0008006" key="4">
    <source>
        <dbReference type="Google" id="ProtNLM"/>
    </source>
</evidence>
<sequence>MPLLGALLSWVGPLIGRALLALGFSVVTITGMNIMVDQLKAQLQSAGASMSVDVMNLFQLAGGNAAVAIIMGAINARVAMWMIAKATRILGTPQS</sequence>
<evidence type="ECO:0000256" key="1">
    <source>
        <dbReference type="SAM" id="Phobius"/>
    </source>
</evidence>
<keyword evidence="1" id="KW-0812">Transmembrane</keyword>
<dbReference type="Proteomes" id="UP000293912">
    <property type="component" value="Chromosome"/>
</dbReference>
<keyword evidence="1" id="KW-0472">Membrane</keyword>
<dbReference type="EMBL" id="CP037867">
    <property type="protein sequence ID" value="QBM27943.1"/>
    <property type="molecule type" value="Genomic_DNA"/>
</dbReference>
<gene>
    <name evidence="2" type="ORF">HPF_09610</name>
</gene>
<name>A0A4V1ABH1_HYDPS</name>
<evidence type="ECO:0000313" key="2">
    <source>
        <dbReference type="EMBL" id="QBM27943.1"/>
    </source>
</evidence>
<feature type="transmembrane region" description="Helical" evidence="1">
    <location>
        <begin position="57"/>
        <end position="78"/>
    </location>
</feature>
<dbReference type="AlphaFoldDB" id="A0A4V1ABH1"/>